<evidence type="ECO:0000256" key="1">
    <source>
        <dbReference type="SAM" id="MobiDB-lite"/>
    </source>
</evidence>
<reference evidence="2 3" key="1">
    <citation type="submission" date="2017-10" db="EMBL/GenBank/DDBJ databases">
        <authorList>
            <person name="Sibley D."/>
            <person name="Venepally P."/>
            <person name="Karamycheva S."/>
            <person name="Hadjithomas M."/>
            <person name="Khan A."/>
            <person name="Brunk B."/>
            <person name="Roos D."/>
            <person name="Caler E."/>
            <person name="Lorenzi H."/>
        </authorList>
    </citation>
    <scope>NUCLEOTIDE SEQUENCE [LARGE SCALE GENOMIC DNA]</scope>
    <source>
        <strain evidence="2 3">CAST</strain>
    </source>
</reference>
<dbReference type="EC" id="4.2.99.18" evidence="2"/>
<protein>
    <submittedName>
        <fullName evidence="2">Endonuclease III family 1 protein</fullName>
        <ecNumber evidence="2">4.2.99.18</ecNumber>
    </submittedName>
</protein>
<dbReference type="Proteomes" id="UP000284452">
    <property type="component" value="Unassembled WGS sequence"/>
</dbReference>
<gene>
    <name evidence="2" type="ORF">TGCAST_305920B</name>
</gene>
<dbReference type="VEuPathDB" id="ToxoDB:TGCAST_305920B"/>
<dbReference type="EMBL" id="AHIV02001927">
    <property type="protein sequence ID" value="RQX67931.1"/>
    <property type="molecule type" value="Genomic_DNA"/>
</dbReference>
<dbReference type="GO" id="GO:0140078">
    <property type="term" value="F:class I DNA-(apurinic or apyrimidinic site) endonuclease activity"/>
    <property type="evidence" value="ECO:0007669"/>
    <property type="project" value="UniProtKB-EC"/>
</dbReference>
<sequence length="35" mass="3904">CSACKASQWCPVGRKASRKEKKTPEIEVEVSPQKD</sequence>
<feature type="region of interest" description="Disordered" evidence="1">
    <location>
        <begin position="16"/>
        <end position="35"/>
    </location>
</feature>
<organism evidence="2 3">
    <name type="scientific">Toxoplasma gondii CAST</name>
    <dbReference type="NCBI Taxonomy" id="943122"/>
    <lineage>
        <taxon>Eukaryota</taxon>
        <taxon>Sar</taxon>
        <taxon>Alveolata</taxon>
        <taxon>Apicomplexa</taxon>
        <taxon>Conoidasida</taxon>
        <taxon>Coccidia</taxon>
        <taxon>Eucoccidiorida</taxon>
        <taxon>Eimeriorina</taxon>
        <taxon>Sarcocystidae</taxon>
        <taxon>Toxoplasma</taxon>
    </lineage>
</organism>
<keyword evidence="2" id="KW-0540">Nuclease</keyword>
<dbReference type="AlphaFoldDB" id="A0A3R7YKL3"/>
<keyword evidence="2" id="KW-0378">Hydrolase</keyword>
<accession>A0A3R7YKL3</accession>
<keyword evidence="2" id="KW-0255">Endonuclease</keyword>
<keyword evidence="2" id="KW-0456">Lyase</keyword>
<comment type="caution">
    <text evidence="2">The sequence shown here is derived from an EMBL/GenBank/DDBJ whole genome shotgun (WGS) entry which is preliminary data.</text>
</comment>
<evidence type="ECO:0000313" key="3">
    <source>
        <dbReference type="Proteomes" id="UP000284452"/>
    </source>
</evidence>
<name>A0A3R7YKL3_TOXGO</name>
<evidence type="ECO:0000313" key="2">
    <source>
        <dbReference type="EMBL" id="RQX67931.1"/>
    </source>
</evidence>
<feature type="non-terminal residue" evidence="2">
    <location>
        <position position="1"/>
    </location>
</feature>
<proteinExistence type="predicted"/>